<dbReference type="EMBL" id="AP022595">
    <property type="protein sequence ID" value="BBY58328.1"/>
    <property type="molecule type" value="Genomic_DNA"/>
</dbReference>
<gene>
    <name evidence="1" type="ORF">MSAR_14640</name>
</gene>
<dbReference type="Gene3D" id="2.10.109.10">
    <property type="entry name" value="Umud Fragment, subunit A"/>
    <property type="match status" value="1"/>
</dbReference>
<dbReference type="KEGG" id="msar:MSAR_14640"/>
<dbReference type="AlphaFoldDB" id="A0A7I7SNI5"/>
<sequence length="118" mass="13183">MAITYPFTMRGNHGLRHWPLRRFLVVEDSMRPTLRPGDGVLTVRGGSPRPGQLRVFPDPTLSSRWLVKRVGEVRGHGRTATFEARSDNPGAPGVVDSRRFGWVPATGSYRVMWTVRGG</sequence>
<dbReference type="SUPFAM" id="SSF51306">
    <property type="entry name" value="LexA/Signal peptidase"/>
    <property type="match status" value="1"/>
</dbReference>
<reference evidence="1 2" key="1">
    <citation type="journal article" date="2019" name="Emerg. Microbes Infect.">
        <title>Comprehensive subspecies identification of 175 nontuberculous mycobacteria species based on 7547 genomic profiles.</title>
        <authorList>
            <person name="Matsumoto Y."/>
            <person name="Kinjo T."/>
            <person name="Motooka D."/>
            <person name="Nabeya D."/>
            <person name="Jung N."/>
            <person name="Uechi K."/>
            <person name="Horii T."/>
            <person name="Iida T."/>
            <person name="Fujita J."/>
            <person name="Nakamura S."/>
        </authorList>
    </citation>
    <scope>NUCLEOTIDE SEQUENCE [LARGE SCALE GENOMIC DNA]</scope>
    <source>
        <strain evidence="1 2">JCM 30395</strain>
    </source>
</reference>
<keyword evidence="2" id="KW-1185">Reference proteome</keyword>
<accession>A0A7I7SNI5</accession>
<dbReference type="InterPro" id="IPR036286">
    <property type="entry name" value="LexA/Signal_pep-like_sf"/>
</dbReference>
<organism evidence="1 2">
    <name type="scientific">Mycolicibacterium sarraceniae</name>
    <dbReference type="NCBI Taxonomy" id="1534348"/>
    <lineage>
        <taxon>Bacteria</taxon>
        <taxon>Bacillati</taxon>
        <taxon>Actinomycetota</taxon>
        <taxon>Actinomycetes</taxon>
        <taxon>Mycobacteriales</taxon>
        <taxon>Mycobacteriaceae</taxon>
        <taxon>Mycolicibacterium</taxon>
    </lineage>
</organism>
<evidence type="ECO:0000313" key="2">
    <source>
        <dbReference type="Proteomes" id="UP000466445"/>
    </source>
</evidence>
<name>A0A7I7SNI5_9MYCO</name>
<evidence type="ECO:0000313" key="1">
    <source>
        <dbReference type="EMBL" id="BBY58328.1"/>
    </source>
</evidence>
<evidence type="ECO:0008006" key="3">
    <source>
        <dbReference type="Google" id="ProtNLM"/>
    </source>
</evidence>
<proteinExistence type="predicted"/>
<protein>
    <recommendedName>
        <fullName evidence="3">S26 family signal peptidase</fullName>
    </recommendedName>
</protein>
<dbReference type="CDD" id="cd06462">
    <property type="entry name" value="Peptidase_S24_S26"/>
    <property type="match status" value="1"/>
</dbReference>
<dbReference type="Proteomes" id="UP000466445">
    <property type="component" value="Chromosome"/>
</dbReference>